<evidence type="ECO:0000313" key="4">
    <source>
        <dbReference type="EMBL" id="MDT8898911.1"/>
    </source>
</evidence>
<dbReference type="EMBL" id="JAUHMF010000002">
    <property type="protein sequence ID" value="MDT8898911.1"/>
    <property type="molecule type" value="Genomic_DNA"/>
</dbReference>
<comment type="subcellular location">
    <subcellularLocation>
        <location evidence="2">Cytoplasm</location>
        <location evidence="2">Nucleoid</location>
    </subcellularLocation>
</comment>
<comment type="caution">
    <text evidence="4">The sequence shown here is derived from an EMBL/GenBank/DDBJ whole genome shotgun (WGS) entry which is preliminary data.</text>
</comment>
<dbReference type="Proteomes" id="UP001254165">
    <property type="component" value="Unassembled WGS sequence"/>
</dbReference>
<sequence length="116" mass="12086">MAKGKGIPRGFGGLPTQGGGMMAQIKRLQEQMEALQAQLAEETVTASVGGGAVKVTMTGAQVCRGVEIDPELLKDLDVEMLQDLLVSGINLALEQSRKLAEERLGPLSAALGNLGL</sequence>
<protein>
    <recommendedName>
        <fullName evidence="2">Nucleoid-associated protein QYE77_11615</fullName>
    </recommendedName>
</protein>
<evidence type="ECO:0000313" key="5">
    <source>
        <dbReference type="Proteomes" id="UP001254165"/>
    </source>
</evidence>
<keyword evidence="3" id="KW-0175">Coiled coil</keyword>
<keyword evidence="5" id="KW-1185">Reference proteome</keyword>
<dbReference type="HAMAP" id="MF_00274">
    <property type="entry name" value="DNA_YbaB_EbfC"/>
    <property type="match status" value="1"/>
</dbReference>
<proteinExistence type="inferred from homology"/>
<dbReference type="InterPro" id="IPR004401">
    <property type="entry name" value="YbaB/EbfC"/>
</dbReference>
<organism evidence="4 5">
    <name type="scientific">Thermanaerothrix solaris</name>
    <dbReference type="NCBI Taxonomy" id="3058434"/>
    <lineage>
        <taxon>Bacteria</taxon>
        <taxon>Bacillati</taxon>
        <taxon>Chloroflexota</taxon>
        <taxon>Anaerolineae</taxon>
        <taxon>Anaerolineales</taxon>
        <taxon>Anaerolineaceae</taxon>
        <taxon>Thermanaerothrix</taxon>
    </lineage>
</organism>
<evidence type="ECO:0000256" key="3">
    <source>
        <dbReference type="SAM" id="Coils"/>
    </source>
</evidence>
<dbReference type="NCBIfam" id="TIGR00103">
    <property type="entry name" value="DNA_YbaB_EbfC"/>
    <property type="match status" value="1"/>
</dbReference>
<evidence type="ECO:0000256" key="2">
    <source>
        <dbReference type="HAMAP-Rule" id="MF_00274"/>
    </source>
</evidence>
<dbReference type="Pfam" id="PF02575">
    <property type="entry name" value="YbaB_DNA_bd"/>
    <property type="match status" value="1"/>
</dbReference>
<comment type="function">
    <text evidence="2">Binds to DNA and alters its conformation. May be involved in regulation of gene expression, nucleoid organization and DNA protection.</text>
</comment>
<reference evidence="4 5" key="1">
    <citation type="submission" date="2023-07" db="EMBL/GenBank/DDBJ databases">
        <title>Novel species of Thermanaerothrix with wide hydrolytic capabilities.</title>
        <authorList>
            <person name="Zayulina K.S."/>
            <person name="Podosokorskaya O.A."/>
            <person name="Elcheninov A.G."/>
        </authorList>
    </citation>
    <scope>NUCLEOTIDE SEQUENCE [LARGE SCALE GENOMIC DNA]</scope>
    <source>
        <strain evidence="4 5">4228-RoL</strain>
    </source>
</reference>
<dbReference type="PANTHER" id="PTHR33449">
    <property type="entry name" value="NUCLEOID-ASSOCIATED PROTEIN YBAB"/>
    <property type="match status" value="1"/>
</dbReference>
<comment type="similarity">
    <text evidence="2">Belongs to the YbaB/EbfC family.</text>
</comment>
<dbReference type="InterPro" id="IPR036894">
    <property type="entry name" value="YbaB-like_sf"/>
</dbReference>
<keyword evidence="1 2" id="KW-0238">DNA-binding</keyword>
<evidence type="ECO:0000256" key="1">
    <source>
        <dbReference type="ARBA" id="ARBA00023125"/>
    </source>
</evidence>
<dbReference type="RefSeq" id="WP_315625582.1">
    <property type="nucleotide sequence ID" value="NZ_JAUHMF010000002.1"/>
</dbReference>
<comment type="subunit">
    <text evidence="2">Homodimer.</text>
</comment>
<gene>
    <name evidence="4" type="ORF">QYE77_11615</name>
</gene>
<feature type="coiled-coil region" evidence="3">
    <location>
        <begin position="18"/>
        <end position="45"/>
    </location>
</feature>
<name>A0ABU3NST4_9CHLR</name>
<dbReference type="Gene3D" id="3.30.1310.10">
    <property type="entry name" value="Nucleoid-associated protein YbaB-like domain"/>
    <property type="match status" value="1"/>
</dbReference>
<accession>A0ABU3NST4</accession>
<keyword evidence="2" id="KW-0963">Cytoplasm</keyword>
<dbReference type="PANTHER" id="PTHR33449:SF1">
    <property type="entry name" value="NUCLEOID-ASSOCIATED PROTEIN YBAB"/>
    <property type="match status" value="1"/>
</dbReference>
<dbReference type="SUPFAM" id="SSF82607">
    <property type="entry name" value="YbaB-like"/>
    <property type="match status" value="1"/>
</dbReference>